<evidence type="ECO:0000256" key="1">
    <source>
        <dbReference type="ARBA" id="ARBA00004479"/>
    </source>
</evidence>
<dbReference type="SMART" id="SM00050">
    <property type="entry name" value="DISIN"/>
    <property type="match status" value="1"/>
</dbReference>
<dbReference type="InterPro" id="IPR002870">
    <property type="entry name" value="Peptidase_M12B_N"/>
</dbReference>
<keyword evidence="15" id="KW-1185">Reference proteome</keyword>
<proteinExistence type="predicted"/>
<feature type="binding site" evidence="8">
    <location>
        <position position="337"/>
    </location>
    <ligand>
        <name>Zn(2+)</name>
        <dbReference type="ChEBI" id="CHEBI:29105"/>
        <note>catalytic</note>
    </ligand>
</feature>
<dbReference type="InterPro" id="IPR001590">
    <property type="entry name" value="Peptidase_M12B"/>
</dbReference>
<feature type="domain" description="EGF-like" evidence="11">
    <location>
        <begin position="630"/>
        <end position="662"/>
    </location>
</feature>
<dbReference type="Pfam" id="PF01421">
    <property type="entry name" value="Reprolysin"/>
    <property type="match status" value="1"/>
</dbReference>
<gene>
    <name evidence="14" type="ORF">PECUL_23A056346</name>
</gene>
<evidence type="ECO:0000313" key="14">
    <source>
        <dbReference type="EMBL" id="CAH2321647.1"/>
    </source>
</evidence>
<dbReference type="Pfam" id="PF01562">
    <property type="entry name" value="Pep_M12B_propep"/>
    <property type="match status" value="1"/>
</dbReference>
<dbReference type="GO" id="GO:0006508">
    <property type="term" value="P:proteolysis"/>
    <property type="evidence" value="ECO:0007669"/>
    <property type="project" value="InterPro"/>
</dbReference>
<dbReference type="PANTHER" id="PTHR11905">
    <property type="entry name" value="ADAM A DISINTEGRIN AND METALLOPROTEASE DOMAIN"/>
    <property type="match status" value="1"/>
</dbReference>
<feature type="active site" evidence="8">
    <location>
        <position position="334"/>
    </location>
</feature>
<dbReference type="SUPFAM" id="SSF57552">
    <property type="entry name" value="Blood coagulation inhibitor (disintegrin)"/>
    <property type="match status" value="1"/>
</dbReference>
<feature type="binding site" evidence="8">
    <location>
        <position position="343"/>
    </location>
    <ligand>
        <name>Zn(2+)</name>
        <dbReference type="ChEBI" id="CHEBI:29105"/>
        <note>catalytic</note>
    </ligand>
</feature>
<evidence type="ECO:0000256" key="5">
    <source>
        <dbReference type="ARBA" id="ARBA00023157"/>
    </source>
</evidence>
<feature type="signal peptide" evidence="10">
    <location>
        <begin position="1"/>
        <end position="20"/>
    </location>
</feature>
<dbReference type="SMART" id="SM00608">
    <property type="entry name" value="ACR"/>
    <property type="match status" value="1"/>
</dbReference>
<keyword evidence="2 9" id="KW-0812">Transmembrane</keyword>
<keyword evidence="10" id="KW-0732">Signal</keyword>
<comment type="subcellular location">
    <subcellularLocation>
        <location evidence="1">Membrane</location>
        <topology evidence="1">Single-pass type I membrane protein</topology>
    </subcellularLocation>
</comment>
<feature type="chain" id="PRO_5042223038" evidence="10">
    <location>
        <begin position="21"/>
        <end position="710"/>
    </location>
</feature>
<keyword evidence="8" id="KW-0862">Zinc</keyword>
<dbReference type="InterPro" id="IPR006586">
    <property type="entry name" value="ADAM_Cys-rich"/>
</dbReference>
<dbReference type="GO" id="GO:0050839">
    <property type="term" value="F:cell adhesion molecule binding"/>
    <property type="evidence" value="ECO:0007669"/>
    <property type="project" value="TreeGrafter"/>
</dbReference>
<dbReference type="PROSITE" id="PS00427">
    <property type="entry name" value="DISINTEGRIN_1"/>
    <property type="match status" value="1"/>
</dbReference>
<organism evidence="14 15">
    <name type="scientific">Pelobates cultripes</name>
    <name type="common">Western spadefoot toad</name>
    <dbReference type="NCBI Taxonomy" id="61616"/>
    <lineage>
        <taxon>Eukaryota</taxon>
        <taxon>Metazoa</taxon>
        <taxon>Chordata</taxon>
        <taxon>Craniata</taxon>
        <taxon>Vertebrata</taxon>
        <taxon>Euteleostomi</taxon>
        <taxon>Amphibia</taxon>
        <taxon>Batrachia</taxon>
        <taxon>Anura</taxon>
        <taxon>Pelobatoidea</taxon>
        <taxon>Pelobatidae</taxon>
        <taxon>Pelobates</taxon>
    </lineage>
</organism>
<dbReference type="Gene3D" id="4.10.70.10">
    <property type="entry name" value="Disintegrin domain"/>
    <property type="match status" value="1"/>
</dbReference>
<comment type="caution">
    <text evidence="7">Lacks conserved residue(s) required for the propagation of feature annotation.</text>
</comment>
<evidence type="ECO:0000259" key="13">
    <source>
        <dbReference type="PROSITE" id="PS50215"/>
    </source>
</evidence>
<evidence type="ECO:0000256" key="6">
    <source>
        <dbReference type="PROSITE-ProRule" id="PRU00068"/>
    </source>
</evidence>
<feature type="domain" description="Disintegrin" evidence="12">
    <location>
        <begin position="407"/>
        <end position="493"/>
    </location>
</feature>
<dbReference type="Proteomes" id="UP001295444">
    <property type="component" value="Chromosome 11"/>
</dbReference>
<evidence type="ECO:0000313" key="15">
    <source>
        <dbReference type="Proteomes" id="UP001295444"/>
    </source>
</evidence>
<reference evidence="14" key="1">
    <citation type="submission" date="2022-03" db="EMBL/GenBank/DDBJ databases">
        <authorList>
            <person name="Alioto T."/>
            <person name="Alioto T."/>
            <person name="Gomez Garrido J."/>
        </authorList>
    </citation>
    <scope>NUCLEOTIDE SEQUENCE</scope>
</reference>
<evidence type="ECO:0000256" key="3">
    <source>
        <dbReference type="ARBA" id="ARBA00022989"/>
    </source>
</evidence>
<dbReference type="InterPro" id="IPR000742">
    <property type="entry name" value="EGF"/>
</dbReference>
<dbReference type="PRINTS" id="PR00289">
    <property type="entry name" value="DISINTEGRIN"/>
</dbReference>
<feature type="binding site" evidence="8">
    <location>
        <position position="333"/>
    </location>
    <ligand>
        <name>Zn(2+)</name>
        <dbReference type="ChEBI" id="CHEBI:29105"/>
        <note>catalytic</note>
    </ligand>
</feature>
<feature type="domain" description="Peptidase M12B" evidence="13">
    <location>
        <begin position="199"/>
        <end position="399"/>
    </location>
</feature>
<evidence type="ECO:0000256" key="4">
    <source>
        <dbReference type="ARBA" id="ARBA00023136"/>
    </source>
</evidence>
<evidence type="ECO:0000256" key="9">
    <source>
        <dbReference type="SAM" id="Phobius"/>
    </source>
</evidence>
<evidence type="ECO:0000256" key="8">
    <source>
        <dbReference type="PROSITE-ProRule" id="PRU00276"/>
    </source>
</evidence>
<dbReference type="Gene3D" id="3.40.390.10">
    <property type="entry name" value="Collagenase (Catalytic Domain)"/>
    <property type="match status" value="1"/>
</dbReference>
<dbReference type="SUPFAM" id="SSF55486">
    <property type="entry name" value="Metalloproteases ('zincins'), catalytic domain"/>
    <property type="match status" value="1"/>
</dbReference>
<keyword evidence="4 9" id="KW-0472">Membrane</keyword>
<name>A0AAD1T9B0_PELCU</name>
<dbReference type="GO" id="GO:0006954">
    <property type="term" value="P:inflammatory response"/>
    <property type="evidence" value="ECO:0007669"/>
    <property type="project" value="TreeGrafter"/>
</dbReference>
<evidence type="ECO:0000259" key="12">
    <source>
        <dbReference type="PROSITE" id="PS50214"/>
    </source>
</evidence>
<dbReference type="InterPro" id="IPR018358">
    <property type="entry name" value="Disintegrin_CS"/>
</dbReference>
<dbReference type="AlphaFoldDB" id="A0AAD1T9B0"/>
<evidence type="ECO:0000256" key="10">
    <source>
        <dbReference type="SAM" id="SignalP"/>
    </source>
</evidence>
<keyword evidence="7" id="KW-0245">EGF-like domain</keyword>
<keyword evidence="8" id="KW-0479">Metal-binding</keyword>
<accession>A0AAD1T9B0</accession>
<dbReference type="EMBL" id="OW240922">
    <property type="protein sequence ID" value="CAH2321647.1"/>
    <property type="molecule type" value="Genomic_DNA"/>
</dbReference>
<dbReference type="GO" id="GO:0022407">
    <property type="term" value="P:regulation of cell-cell adhesion"/>
    <property type="evidence" value="ECO:0007669"/>
    <property type="project" value="TreeGrafter"/>
</dbReference>
<feature type="disulfide bond" evidence="7">
    <location>
        <begin position="634"/>
        <end position="644"/>
    </location>
</feature>
<keyword evidence="3 9" id="KW-1133">Transmembrane helix</keyword>
<feature type="disulfide bond" evidence="6">
    <location>
        <begin position="465"/>
        <end position="485"/>
    </location>
</feature>
<sequence length="710" mass="78778">MHSTLPLLALCAVLAGYSETVHLPHVQTYERVFPQRLHLERLKRDLAQNLYPEHARYALRFGGKNYTITLQKNRELLSKDYTLTYYSENGTEVTEAQNGQDHCFYHGHVEGESESAASINTCNGISGFLHVEGQMYLIEPLTGAGEKGVHAVYKHEHLRLKRGVCQGSNATTVYDYGPKVAAMLKPQPWRAATLQSGTKYVELYLVVDNAEYVKYKDMATVHHRMKEIVNHVDKLYRALKFRVALIGMEVWTNKDKITVSTNAGKTLDNFLMWRKTDLLRKRRHDNAQLITGIEFEGTTVGLATKLAMCTGDSGAVNQDHSSNPIGAASTLAHEMGHNLGMSHDEDVPGCHCTETRENGGCVMSKSVGIVYPKMFSSCSLTDLQTFLNEMSPTCLLNTPDTNQLFGGPVCGNQFVESGEECDCGSLEDCLDPCCNATTCRLKEGAQCAQGECCQQCKIRPVGEMCRTKKGECDLPEYCNGNSAECPEDAFQENGVTCLNGYCYNGECPSLIQQCRTLWGSEAQVAPGSCFKNNIQGNKYLHCKKTANGYRECKSKDVMCGRLHCTRGKEFPTTNNKYVLTMSGGIECKVAESADRESGLTSDPGMVLSGTKCGMGMVCFEGECRDLSVFGEKNCSAKCNDRGVCNHKRQCHCEPGWAPPYCDHKFTEITGGEEKWVLVAGILVAILLFAVLIVGGIFYYKWRQRNYPQKR</sequence>
<evidence type="ECO:0000256" key="2">
    <source>
        <dbReference type="ARBA" id="ARBA00022692"/>
    </source>
</evidence>
<evidence type="ECO:0000256" key="7">
    <source>
        <dbReference type="PROSITE-ProRule" id="PRU00076"/>
    </source>
</evidence>
<feature type="disulfide bond" evidence="7">
    <location>
        <begin position="652"/>
        <end position="661"/>
    </location>
</feature>
<dbReference type="InterPro" id="IPR024079">
    <property type="entry name" value="MetalloPept_cat_dom_sf"/>
</dbReference>
<dbReference type="PROSITE" id="PS01186">
    <property type="entry name" value="EGF_2"/>
    <property type="match status" value="1"/>
</dbReference>
<dbReference type="FunFam" id="3.40.390.10:FF:000002">
    <property type="entry name" value="Disintegrin and metalloproteinase domain-containing protein 22"/>
    <property type="match status" value="1"/>
</dbReference>
<dbReference type="GO" id="GO:0051044">
    <property type="term" value="P:positive regulation of membrane protein ectodomain proteolysis"/>
    <property type="evidence" value="ECO:0007669"/>
    <property type="project" value="TreeGrafter"/>
</dbReference>
<dbReference type="GO" id="GO:0004222">
    <property type="term" value="F:metalloendopeptidase activity"/>
    <property type="evidence" value="ECO:0007669"/>
    <property type="project" value="InterPro"/>
</dbReference>
<dbReference type="PROSITE" id="PS50214">
    <property type="entry name" value="DISINTEGRIN_2"/>
    <property type="match status" value="1"/>
</dbReference>
<dbReference type="PROSITE" id="PS50026">
    <property type="entry name" value="EGF_3"/>
    <property type="match status" value="1"/>
</dbReference>
<dbReference type="GO" id="GO:0016020">
    <property type="term" value="C:membrane"/>
    <property type="evidence" value="ECO:0007669"/>
    <property type="project" value="UniProtKB-SubCell"/>
</dbReference>
<dbReference type="InterPro" id="IPR001762">
    <property type="entry name" value="Disintegrin_dom"/>
</dbReference>
<dbReference type="PANTHER" id="PTHR11905:SF20">
    <property type="entry name" value="DISINTEGRIN AND METALLOPROTEINASE DOMAIN-CONTAINING PROTEIN 8"/>
    <property type="match status" value="1"/>
</dbReference>
<dbReference type="GO" id="GO:0046872">
    <property type="term" value="F:metal ion binding"/>
    <property type="evidence" value="ECO:0007669"/>
    <property type="project" value="UniProtKB-KW"/>
</dbReference>
<protein>
    <submittedName>
        <fullName evidence="14">Disintegrin and metallo ase domain-containing 8</fullName>
    </submittedName>
</protein>
<dbReference type="Pfam" id="PF00200">
    <property type="entry name" value="Disintegrin"/>
    <property type="match status" value="1"/>
</dbReference>
<dbReference type="CDD" id="cd04269">
    <property type="entry name" value="ZnMc_adamalysin_II_like"/>
    <property type="match status" value="1"/>
</dbReference>
<dbReference type="GO" id="GO:0002693">
    <property type="term" value="P:positive regulation of cellular extravasation"/>
    <property type="evidence" value="ECO:0007669"/>
    <property type="project" value="TreeGrafter"/>
</dbReference>
<evidence type="ECO:0000259" key="11">
    <source>
        <dbReference type="PROSITE" id="PS50026"/>
    </source>
</evidence>
<dbReference type="InterPro" id="IPR034027">
    <property type="entry name" value="Reprolysin_adamalysin"/>
</dbReference>
<dbReference type="FunFam" id="4.10.70.10:FF:000001">
    <property type="entry name" value="Disintegrin and metalloproteinase domain-containing protein 22"/>
    <property type="match status" value="1"/>
</dbReference>
<dbReference type="InterPro" id="IPR036436">
    <property type="entry name" value="Disintegrin_dom_sf"/>
</dbReference>
<dbReference type="PROSITE" id="PS50215">
    <property type="entry name" value="ADAM_MEPRO"/>
    <property type="match status" value="1"/>
</dbReference>
<dbReference type="Pfam" id="PF08516">
    <property type="entry name" value="ADAM_CR"/>
    <property type="match status" value="1"/>
</dbReference>
<feature type="transmembrane region" description="Helical" evidence="9">
    <location>
        <begin position="675"/>
        <end position="699"/>
    </location>
</feature>
<keyword evidence="5 7" id="KW-1015">Disulfide bond</keyword>